<organism evidence="3 4">
    <name type="scientific">Methylobacterium phyllostachyos</name>
    <dbReference type="NCBI Taxonomy" id="582672"/>
    <lineage>
        <taxon>Bacteria</taxon>
        <taxon>Pseudomonadati</taxon>
        <taxon>Pseudomonadota</taxon>
        <taxon>Alphaproteobacteria</taxon>
        <taxon>Hyphomicrobiales</taxon>
        <taxon>Methylobacteriaceae</taxon>
        <taxon>Methylobacterium</taxon>
    </lineage>
</organism>
<dbReference type="EMBL" id="FNHS01000016">
    <property type="protein sequence ID" value="SDO20247.1"/>
    <property type="molecule type" value="Genomic_DNA"/>
</dbReference>
<evidence type="ECO:0000313" key="3">
    <source>
        <dbReference type="EMBL" id="SDO20247.1"/>
    </source>
</evidence>
<evidence type="ECO:0000256" key="1">
    <source>
        <dbReference type="SAM" id="MobiDB-lite"/>
    </source>
</evidence>
<keyword evidence="4" id="KW-1185">Reference proteome</keyword>
<dbReference type="STRING" id="582672.SAMN05216360_11676"/>
<sequence length="76" mass="8486">MNKLILGATLALGLVLGAASPTLAAPGDGLSRNAAATGNSNMGGMHRNARMQSRMMRHRMMHRHHHRHHMMRRHMR</sequence>
<name>A0A1H0HMB9_9HYPH</name>
<dbReference type="Proteomes" id="UP000198704">
    <property type="component" value="Unassembled WGS sequence"/>
</dbReference>
<feature type="region of interest" description="Disordered" evidence="1">
    <location>
        <begin position="25"/>
        <end position="47"/>
    </location>
</feature>
<dbReference type="AlphaFoldDB" id="A0A1H0HMB9"/>
<keyword evidence="2" id="KW-0732">Signal</keyword>
<protein>
    <recommendedName>
        <fullName evidence="5">Pentapeptide MXKDX repeat protein</fullName>
    </recommendedName>
</protein>
<accession>A0A1H0HMB9</accession>
<proteinExistence type="predicted"/>
<reference evidence="4" key="1">
    <citation type="submission" date="2016-10" db="EMBL/GenBank/DDBJ databases">
        <authorList>
            <person name="Varghese N."/>
            <person name="Submissions S."/>
        </authorList>
    </citation>
    <scope>NUCLEOTIDE SEQUENCE [LARGE SCALE GENOMIC DNA]</scope>
    <source>
        <strain evidence="4">BL47</strain>
    </source>
</reference>
<evidence type="ECO:0000313" key="4">
    <source>
        <dbReference type="Proteomes" id="UP000198704"/>
    </source>
</evidence>
<evidence type="ECO:0008006" key="5">
    <source>
        <dbReference type="Google" id="ProtNLM"/>
    </source>
</evidence>
<evidence type="ECO:0000256" key="2">
    <source>
        <dbReference type="SAM" id="SignalP"/>
    </source>
</evidence>
<gene>
    <name evidence="3" type="ORF">SAMN05216360_11676</name>
</gene>
<dbReference type="RefSeq" id="WP_091720393.1">
    <property type="nucleotide sequence ID" value="NZ_FNHS01000016.1"/>
</dbReference>
<feature type="signal peptide" evidence="2">
    <location>
        <begin position="1"/>
        <end position="24"/>
    </location>
</feature>
<feature type="chain" id="PRO_5011552547" description="Pentapeptide MXKDX repeat protein" evidence="2">
    <location>
        <begin position="25"/>
        <end position="76"/>
    </location>
</feature>